<dbReference type="GO" id="GO:0004674">
    <property type="term" value="F:protein serine/threonine kinase activity"/>
    <property type="evidence" value="ECO:0007669"/>
    <property type="project" value="UniProtKB-KW"/>
</dbReference>
<evidence type="ECO:0000256" key="2">
    <source>
        <dbReference type="ARBA" id="ARBA00022679"/>
    </source>
</evidence>
<feature type="binding site" evidence="6">
    <location>
        <position position="64"/>
    </location>
    <ligand>
        <name>ATP</name>
        <dbReference type="ChEBI" id="CHEBI:30616"/>
    </ligand>
</feature>
<evidence type="ECO:0000256" key="3">
    <source>
        <dbReference type="ARBA" id="ARBA00022741"/>
    </source>
</evidence>
<name>Q9SIS0_ARATH</name>
<dbReference type="SMR" id="Q9SIS0"/>
<dbReference type="InterPro" id="IPR017441">
    <property type="entry name" value="Protein_kinase_ATP_BS"/>
</dbReference>
<dbReference type="Gene3D" id="3.30.200.20">
    <property type="entry name" value="Phosphorylase Kinase, domain 1"/>
    <property type="match status" value="1"/>
</dbReference>
<dbReference type="InterPro" id="IPR008271">
    <property type="entry name" value="Ser/Thr_kinase_AS"/>
</dbReference>
<dbReference type="PANTHER" id="PTHR47989:SF27">
    <property type="entry name" value="PROTEIN KINASE DOMAIN-CONTAINING PROTEIN"/>
    <property type="match status" value="1"/>
</dbReference>
<dbReference type="SUPFAM" id="SSF56112">
    <property type="entry name" value="Protein kinase-like (PK-like)"/>
    <property type="match status" value="1"/>
</dbReference>
<reference evidence="9" key="3">
    <citation type="submission" date="2002-02" db="EMBL/GenBank/DDBJ databases">
        <authorList>
            <person name="Town C.D."/>
            <person name="Kaul S."/>
        </authorList>
    </citation>
    <scope>NUCLEOTIDE SEQUENCE</scope>
</reference>
<evidence type="ECO:0000256" key="7">
    <source>
        <dbReference type="RuleBase" id="RU000304"/>
    </source>
</evidence>
<dbReference type="ExpressionAtlas" id="Q9SIS0">
    <property type="expression patterns" value="baseline and differential"/>
</dbReference>
<dbReference type="InterPro" id="IPR011009">
    <property type="entry name" value="Kinase-like_dom_sf"/>
</dbReference>
<accession>Q9SIS0</accession>
<organism evidence="9">
    <name type="scientific">Arabidopsis thaliana</name>
    <name type="common">Mouse-ear cress</name>
    <dbReference type="NCBI Taxonomy" id="3702"/>
    <lineage>
        <taxon>Eukaryota</taxon>
        <taxon>Viridiplantae</taxon>
        <taxon>Streptophyta</taxon>
        <taxon>Embryophyta</taxon>
        <taxon>Tracheophyta</taxon>
        <taxon>Spermatophyta</taxon>
        <taxon>Magnoliopsida</taxon>
        <taxon>eudicotyledons</taxon>
        <taxon>Gunneridae</taxon>
        <taxon>Pentapetalae</taxon>
        <taxon>rosids</taxon>
        <taxon>malvids</taxon>
        <taxon>Brassicales</taxon>
        <taxon>Brassicaceae</taxon>
        <taxon>Camelineae</taxon>
        <taxon>Arabidopsis</taxon>
    </lineage>
</organism>
<keyword evidence="3 6" id="KW-0547">Nucleotide-binding</keyword>
<keyword evidence="4" id="KW-0418">Kinase</keyword>
<evidence type="ECO:0000256" key="1">
    <source>
        <dbReference type="ARBA" id="ARBA00022527"/>
    </source>
</evidence>
<dbReference type="Gene3D" id="1.10.510.10">
    <property type="entry name" value="Transferase(Phosphotransferase) domain 1"/>
    <property type="match status" value="1"/>
</dbReference>
<evidence type="ECO:0000259" key="8">
    <source>
        <dbReference type="PROSITE" id="PS50011"/>
    </source>
</evidence>
<dbReference type="EMBL" id="AC007070">
    <property type="protein sequence ID" value="AAD23669.1"/>
    <property type="molecule type" value="Genomic_DNA"/>
</dbReference>
<evidence type="ECO:0000256" key="6">
    <source>
        <dbReference type="PROSITE-ProRule" id="PRU10141"/>
    </source>
</evidence>
<gene>
    <name evidence="9" type="ordered locus">At2g25220</name>
</gene>
<proteinExistence type="inferred from homology"/>
<dbReference type="Pfam" id="PF00069">
    <property type="entry name" value="Pkinase"/>
    <property type="match status" value="1"/>
</dbReference>
<dbReference type="SMART" id="SM00220">
    <property type="entry name" value="S_TKc"/>
    <property type="match status" value="1"/>
</dbReference>
<dbReference type="PIR" id="G84645">
    <property type="entry name" value="G84645"/>
</dbReference>
<keyword evidence="1 7" id="KW-0723">Serine/threonine-protein kinase</keyword>
<dbReference type="GO" id="GO:0005524">
    <property type="term" value="F:ATP binding"/>
    <property type="evidence" value="ECO:0007669"/>
    <property type="project" value="UniProtKB-UniRule"/>
</dbReference>
<evidence type="ECO:0000256" key="5">
    <source>
        <dbReference type="ARBA" id="ARBA00022840"/>
    </source>
</evidence>
<protein>
    <submittedName>
        <fullName evidence="9">Uncharacterized protein At2g25220</fullName>
    </submittedName>
</protein>
<dbReference type="AlphaFoldDB" id="Q9SIS0"/>
<comment type="similarity">
    <text evidence="7">Belongs to the protein kinase superfamily.</text>
</comment>
<keyword evidence="2" id="KW-0808">Transferase</keyword>
<evidence type="ECO:0000256" key="4">
    <source>
        <dbReference type="ARBA" id="ARBA00022777"/>
    </source>
</evidence>
<evidence type="ECO:0000313" key="9">
    <source>
        <dbReference type="EMBL" id="AAD23669.1"/>
    </source>
</evidence>
<dbReference type="InterPro" id="IPR000719">
    <property type="entry name" value="Prot_kinase_dom"/>
</dbReference>
<dbReference type="PANTHER" id="PTHR47989">
    <property type="entry name" value="OS01G0750732 PROTEIN"/>
    <property type="match status" value="1"/>
</dbReference>
<dbReference type="PROSITE" id="PS50011">
    <property type="entry name" value="PROTEIN_KINASE_DOM"/>
    <property type="match status" value="1"/>
</dbReference>
<sequence length="260" mass="28793">MRRLGSIKTQRRTSIQKGYVQFFDIKTLEKATGGFKESSVIGQGGFGCVYKGCLDNNVKAAVKKIENVSQEAKREFQVFKEIADTFSTPRPVFSSVNIGFDSVNRFALFDSRGLEYLHEHCRPPVIHRDLKSSNILLDSSFNAKISDFGLAVSLDEHGKNNIKLSGTLGYVAPEYLLDGKLTDKSDVYAFGVVLLELLLGRRPVEKLTPAQCQSLVTWVAAMAVLCVQPEPSYRPLITDVLHSLVPLVPVELGGTLRLTR</sequence>
<reference key="1">
    <citation type="journal article" date="1999" name="Nature">
        <title>Sequence and analysis of chromosome 2 of the plant Arabidopsis thaliana.</title>
        <authorList>
            <person name="Lin X."/>
            <person name="Kaul S."/>
            <person name="Rounsley S."/>
            <person name="Shea T.P."/>
            <person name="Benito M.I."/>
            <person name="Town C.D."/>
            <person name="Fujii C.Y."/>
            <person name="Mason T."/>
            <person name="Bowman C.L."/>
            <person name="Barnstead M."/>
            <person name="Feldblyum T.V."/>
            <person name="Buell C.R."/>
            <person name="Ketchum K.A."/>
            <person name="Lee J."/>
            <person name="Ronning C.M."/>
            <person name="Koo H.L."/>
            <person name="Moffat K.S."/>
            <person name="Cronin L.A."/>
            <person name="Shen M."/>
            <person name="Pai G."/>
            <person name="Van Aken S."/>
            <person name="Umayam L."/>
            <person name="Tallon L.J."/>
            <person name="Gill J.E."/>
            <person name="Adams M.D."/>
            <person name="Carrera A.J."/>
            <person name="Creasy T.H."/>
            <person name="Goodman H.M."/>
            <person name="Somerville C.R."/>
            <person name="Copenhaver G.P."/>
            <person name="Preuss D."/>
            <person name="Nierman W.C."/>
            <person name="White O."/>
            <person name="Eisen J.A."/>
            <person name="Salzberg S.L."/>
            <person name="Fraser C.M."/>
            <person name="Venter J.C."/>
        </authorList>
    </citation>
    <scope>NUCLEOTIDE SEQUENCE [LARGE SCALE GENOMIC DNA]</scope>
    <source>
        <strain>cv. Columbia</strain>
    </source>
</reference>
<feature type="domain" description="Protein kinase" evidence="8">
    <location>
        <begin position="35"/>
        <end position="260"/>
    </location>
</feature>
<keyword evidence="5 6" id="KW-0067">ATP-binding</keyword>
<dbReference type="PROSITE" id="PS00108">
    <property type="entry name" value="PROTEIN_KINASE_ST"/>
    <property type="match status" value="1"/>
</dbReference>
<dbReference type="PROSITE" id="PS00107">
    <property type="entry name" value="PROTEIN_KINASE_ATP"/>
    <property type="match status" value="1"/>
</dbReference>
<reference evidence="9" key="2">
    <citation type="submission" date="2000-03" db="EMBL/GenBank/DDBJ databases">
        <authorList>
            <person name="Lin X."/>
            <person name="Kaul S."/>
            <person name="Shea T.P."/>
            <person name="Fujii C.Y."/>
            <person name="Shen M."/>
            <person name="VanAken S.E."/>
            <person name="Barnstead M.E."/>
            <person name="Mason T.M."/>
            <person name="Bowman C.L."/>
            <person name="Ronning C.M."/>
            <person name="Benito M.-I."/>
            <person name="Carrera A.J."/>
            <person name="Creasy T.H."/>
            <person name="Buell C.R."/>
            <person name="Town C.D."/>
            <person name="Nierman W.C."/>
            <person name="Fraser C.M."/>
            <person name="Venter J.C."/>
        </authorList>
    </citation>
    <scope>NUCLEOTIDE SEQUENCE</scope>
</reference>